<evidence type="ECO:0000313" key="1">
    <source>
        <dbReference type="EMBL" id="ABB27855.1"/>
    </source>
</evidence>
<gene>
    <name evidence="1" type="ordered locus">Cag_0582</name>
</gene>
<dbReference type="EMBL" id="CP000108">
    <property type="protein sequence ID" value="ABB27855.1"/>
    <property type="molecule type" value="Genomic_DNA"/>
</dbReference>
<dbReference type="HOGENOM" id="CLU_1892451_0_0_10"/>
<name>Q3AT20_CHLCH</name>
<reference evidence="1" key="1">
    <citation type="submission" date="2005-08" db="EMBL/GenBank/DDBJ databases">
        <title>Complete sequence of Chlorobium chlorochromatii CaD3.</title>
        <authorList>
            <person name="Copeland A."/>
            <person name="Lucas S."/>
            <person name="Lapidus A."/>
            <person name="Barry K."/>
            <person name="Detter J.C."/>
            <person name="Glavina T."/>
            <person name="Hammon N."/>
            <person name="Israni S."/>
            <person name="Pitluck S."/>
            <person name="Bryant D."/>
            <person name="Schmutz J."/>
            <person name="Larimer F."/>
            <person name="Land M."/>
            <person name="Kyrpides N."/>
            <person name="Ivanova N."/>
            <person name="Richardson P."/>
        </authorList>
    </citation>
    <scope>NUCLEOTIDE SEQUENCE [LARGE SCALE GENOMIC DNA]</scope>
    <source>
        <strain evidence="1">CaD3</strain>
    </source>
</reference>
<sequence>MKSGSVYQVHDRVRFRVRERKPEAVVMRDGRYFKLIIDGFDEPLICVQIVEPGRRSSSGATTSNVIHSYIDGDFEGWEGETIFKLDNGQIWQQSSYAYMYHYAYHPEVMIINDGGTWKMKVEDVDEMIEVTRLK</sequence>
<protein>
    <submittedName>
        <fullName evidence="1">Uncharacterized protein</fullName>
    </submittedName>
</protein>
<organism evidence="1">
    <name type="scientific">Chlorobium chlorochromatii (strain CaD3)</name>
    <dbReference type="NCBI Taxonomy" id="340177"/>
    <lineage>
        <taxon>Bacteria</taxon>
        <taxon>Pseudomonadati</taxon>
        <taxon>Chlorobiota</taxon>
        <taxon>Chlorobiia</taxon>
        <taxon>Chlorobiales</taxon>
        <taxon>Chlorobiaceae</taxon>
        <taxon>Chlorobium/Pelodictyon group</taxon>
        <taxon>Chlorobium</taxon>
    </lineage>
</organism>
<dbReference type="AlphaFoldDB" id="Q3AT20"/>
<dbReference type="KEGG" id="cch:Cag_0582"/>
<accession>Q3AT20</accession>
<proteinExistence type="predicted"/>